<dbReference type="Proteomes" id="UP000003490">
    <property type="component" value="Unassembled WGS sequence"/>
</dbReference>
<name>A7VRD4_9FIRM</name>
<reference evidence="2 3" key="2">
    <citation type="submission" date="2007-08" db="EMBL/GenBank/DDBJ databases">
        <authorList>
            <person name="Fulton L."/>
            <person name="Clifton S."/>
            <person name="Fulton B."/>
            <person name="Xu J."/>
            <person name="Minx P."/>
            <person name="Pepin K.H."/>
            <person name="Johnson M."/>
            <person name="Thiruvilangam P."/>
            <person name="Bhonagiri V."/>
            <person name="Nash W.E."/>
            <person name="Wang C."/>
            <person name="Mardis E.R."/>
            <person name="Wilson R.K."/>
        </authorList>
    </citation>
    <scope>NUCLEOTIDE SEQUENCE [LARGE SCALE GENOMIC DNA]</scope>
    <source>
        <strain evidence="2 3">DSM 753</strain>
    </source>
</reference>
<feature type="compositionally biased region" description="Low complexity" evidence="1">
    <location>
        <begin position="11"/>
        <end position="24"/>
    </location>
</feature>
<proteinExistence type="predicted"/>
<dbReference type="EMBL" id="ABCB02000016">
    <property type="protein sequence ID" value="EDO62256.1"/>
    <property type="molecule type" value="Genomic_DNA"/>
</dbReference>
<evidence type="ECO:0000313" key="3">
    <source>
        <dbReference type="Proteomes" id="UP000003490"/>
    </source>
</evidence>
<evidence type="ECO:0000256" key="1">
    <source>
        <dbReference type="SAM" id="MobiDB-lite"/>
    </source>
</evidence>
<feature type="region of interest" description="Disordered" evidence="1">
    <location>
        <begin position="1"/>
        <end position="24"/>
    </location>
</feature>
<organism evidence="2 3">
    <name type="scientific">[Clostridium] leptum DSM 753</name>
    <dbReference type="NCBI Taxonomy" id="428125"/>
    <lineage>
        <taxon>Bacteria</taxon>
        <taxon>Bacillati</taxon>
        <taxon>Bacillota</taxon>
        <taxon>Clostridia</taxon>
        <taxon>Eubacteriales</taxon>
        <taxon>Oscillospiraceae</taxon>
        <taxon>Oscillospiraceae incertae sedis</taxon>
    </lineage>
</organism>
<dbReference type="HOGENOM" id="CLU_3342273_0_0_9"/>
<comment type="caution">
    <text evidence="2">The sequence shown here is derived from an EMBL/GenBank/DDBJ whole genome shotgun (WGS) entry which is preliminary data.</text>
</comment>
<dbReference type="AlphaFoldDB" id="A7VRD4"/>
<evidence type="ECO:0000313" key="2">
    <source>
        <dbReference type="EMBL" id="EDO62256.1"/>
    </source>
</evidence>
<gene>
    <name evidence="2" type="ORF">CLOLEP_01117</name>
</gene>
<reference evidence="2 3" key="1">
    <citation type="submission" date="2007-08" db="EMBL/GenBank/DDBJ databases">
        <title>Draft genome sequence of Clostridium leptum (DSM 753).</title>
        <authorList>
            <person name="Sudarsanam P."/>
            <person name="Ley R."/>
            <person name="Guruge J."/>
            <person name="Turnbaugh P.J."/>
            <person name="Mahowald M."/>
            <person name="Liep D."/>
            <person name="Gordon J."/>
        </authorList>
    </citation>
    <scope>NUCLEOTIDE SEQUENCE [LARGE SCALE GENOMIC DNA]</scope>
    <source>
        <strain evidence="2 3">DSM 753</strain>
    </source>
</reference>
<sequence length="37" mass="3828">MRKSGSPEPSAEMPEGLPGPEAAPAFRRLIAGRHGIG</sequence>
<protein>
    <submittedName>
        <fullName evidence="2">Uncharacterized protein</fullName>
    </submittedName>
</protein>
<accession>A7VRD4</accession>